<evidence type="ECO:0000256" key="1">
    <source>
        <dbReference type="ARBA" id="ARBA00004127"/>
    </source>
</evidence>
<feature type="transmembrane region" description="Helical" evidence="8">
    <location>
        <begin position="396"/>
        <end position="417"/>
    </location>
</feature>
<comment type="subcellular location">
    <subcellularLocation>
        <location evidence="1">Endomembrane system</location>
        <topology evidence="1">Multi-pass membrane protein</topology>
    </subcellularLocation>
</comment>
<evidence type="ECO:0000259" key="9">
    <source>
        <dbReference type="PROSITE" id="PS50850"/>
    </source>
</evidence>
<sequence>MPGEIVDPGDATERSPLLGGDPNGGTCQDPEAASPGAYAASDPDLLDDGGALERVVSTAEDTGLPGPAIGGGGGGGAGAEGGAESRAAAAAMHGLNMKVLIPAIGIGVYLCALDQLLAVATYARIGSDLEALNSTSWIATAYFLTLTSFQPLYGKLSDIFGRKECLLFSYLVFGLGCLGCGLAQDMNQMIIARAIGGIGGGGMNSVVSILLTDLVPLRERGLWQGYINIIFALGTSTGAPLGGLLADSVGWRWSFIGQTPICLVAFIAVYVVLKLPRVDHSHWREKLAKVDFLGAACLIAAVFCLLLALDSGPNQGWGETSTVAALAATPVLFAAFILVEVRVASHPFAPGHIIFDRSLFACYACNFFGSAGQMAVWFFLPLLYQTYFSMTAVQAGIQFIPGSISGVCGSLGAGFLIKRTGRYYWLTVASHAVMLSSCITLVLFSGLLTDSKAGTTVGLSLMSFGVGAALTTTLVALISNAAQGDTAVVIACSYLFRSLGSAIGVSLMSALLQQVLRMQLAARLGDGDEAARIGERVRESLDFIKELGPELAAIVRDCYRIAVSAVFGGNAVPVGLAFAAAFYIREKRMAK</sequence>
<evidence type="ECO:0000313" key="10">
    <source>
        <dbReference type="EMBL" id="EJT81863.1"/>
    </source>
</evidence>
<reference evidence="10" key="2">
    <citation type="submission" date="2010-07" db="EMBL/GenBank/DDBJ databases">
        <authorList>
            <consortium name="The Broad Institute Genome Sequencing Platform"/>
            <consortium name="Broad Institute Genome Sequencing Center for Infectious Disease"/>
            <person name="Ma L.-J."/>
            <person name="Dead R."/>
            <person name="Young S."/>
            <person name="Zeng Q."/>
            <person name="Koehrsen M."/>
            <person name="Alvarado L."/>
            <person name="Berlin A."/>
            <person name="Chapman S.B."/>
            <person name="Chen Z."/>
            <person name="Freedman E."/>
            <person name="Gellesch M."/>
            <person name="Goldberg J."/>
            <person name="Griggs A."/>
            <person name="Gujja S."/>
            <person name="Heilman E.R."/>
            <person name="Heiman D."/>
            <person name="Hepburn T."/>
            <person name="Howarth C."/>
            <person name="Jen D."/>
            <person name="Larson L."/>
            <person name="Mehta T."/>
            <person name="Neiman D."/>
            <person name="Pearson M."/>
            <person name="Roberts A."/>
            <person name="Saif S."/>
            <person name="Shea T."/>
            <person name="Shenoy N."/>
            <person name="Sisk P."/>
            <person name="Stolte C."/>
            <person name="Sykes S."/>
            <person name="Walk T."/>
            <person name="White J."/>
            <person name="Yandava C."/>
            <person name="Haas B."/>
            <person name="Nusbaum C."/>
            <person name="Birren B."/>
        </authorList>
    </citation>
    <scope>NUCLEOTIDE SEQUENCE</scope>
    <source>
        <strain evidence="10">R3-111a-1</strain>
    </source>
</reference>
<reference evidence="10" key="3">
    <citation type="submission" date="2010-09" db="EMBL/GenBank/DDBJ databases">
        <title>Annotation of Gaeumannomyces graminis var. tritici R3-111a-1.</title>
        <authorList>
            <consortium name="The Broad Institute Genome Sequencing Platform"/>
            <person name="Ma L.-J."/>
            <person name="Dead R."/>
            <person name="Young S.K."/>
            <person name="Zeng Q."/>
            <person name="Gargeya S."/>
            <person name="Fitzgerald M."/>
            <person name="Haas B."/>
            <person name="Abouelleil A."/>
            <person name="Alvarado L."/>
            <person name="Arachchi H.M."/>
            <person name="Berlin A."/>
            <person name="Brown A."/>
            <person name="Chapman S.B."/>
            <person name="Chen Z."/>
            <person name="Dunbar C."/>
            <person name="Freedman E."/>
            <person name="Gearin G."/>
            <person name="Gellesch M."/>
            <person name="Goldberg J."/>
            <person name="Griggs A."/>
            <person name="Gujja S."/>
            <person name="Heiman D."/>
            <person name="Howarth C."/>
            <person name="Larson L."/>
            <person name="Lui A."/>
            <person name="MacDonald P.J.P."/>
            <person name="Mehta T."/>
            <person name="Montmayeur A."/>
            <person name="Murphy C."/>
            <person name="Neiman D."/>
            <person name="Pearson M."/>
            <person name="Priest M."/>
            <person name="Roberts A."/>
            <person name="Saif S."/>
            <person name="Shea T."/>
            <person name="Shenoy N."/>
            <person name="Sisk P."/>
            <person name="Stolte C."/>
            <person name="Sykes S."/>
            <person name="Yandava C."/>
            <person name="Wortman J."/>
            <person name="Nusbaum C."/>
            <person name="Birren B."/>
        </authorList>
    </citation>
    <scope>NUCLEOTIDE SEQUENCE</scope>
    <source>
        <strain evidence="10">R3-111a-1</strain>
    </source>
</reference>
<feature type="transmembrane region" description="Helical" evidence="8">
    <location>
        <begin position="99"/>
        <end position="123"/>
    </location>
</feature>
<dbReference type="InterPro" id="IPR036259">
    <property type="entry name" value="MFS_trans_sf"/>
</dbReference>
<evidence type="ECO:0000313" key="12">
    <source>
        <dbReference type="Proteomes" id="UP000006039"/>
    </source>
</evidence>
<evidence type="ECO:0000256" key="6">
    <source>
        <dbReference type="ARBA" id="ARBA00023136"/>
    </source>
</evidence>
<dbReference type="Proteomes" id="UP000006039">
    <property type="component" value="Unassembled WGS sequence"/>
</dbReference>
<feature type="transmembrane region" description="Helical" evidence="8">
    <location>
        <begin position="494"/>
        <end position="516"/>
    </location>
</feature>
<feature type="transmembrane region" description="Helical" evidence="8">
    <location>
        <begin position="321"/>
        <end position="339"/>
    </location>
</feature>
<dbReference type="InterPro" id="IPR020846">
    <property type="entry name" value="MFS_dom"/>
</dbReference>
<dbReference type="HOGENOM" id="CLU_000960_22_3_1"/>
<reference evidence="12" key="1">
    <citation type="submission" date="2010-07" db="EMBL/GenBank/DDBJ databases">
        <title>The genome sequence of Gaeumannomyces graminis var. tritici strain R3-111a-1.</title>
        <authorList>
            <consortium name="The Broad Institute Genome Sequencing Platform"/>
            <person name="Ma L.-J."/>
            <person name="Dead R."/>
            <person name="Young S."/>
            <person name="Zeng Q."/>
            <person name="Koehrsen M."/>
            <person name="Alvarado L."/>
            <person name="Berlin A."/>
            <person name="Chapman S.B."/>
            <person name="Chen Z."/>
            <person name="Freedman E."/>
            <person name="Gellesch M."/>
            <person name="Goldberg J."/>
            <person name="Griggs A."/>
            <person name="Gujja S."/>
            <person name="Heilman E.R."/>
            <person name="Heiman D."/>
            <person name="Hepburn T."/>
            <person name="Howarth C."/>
            <person name="Jen D."/>
            <person name="Larson L."/>
            <person name="Mehta T."/>
            <person name="Neiman D."/>
            <person name="Pearson M."/>
            <person name="Roberts A."/>
            <person name="Saif S."/>
            <person name="Shea T."/>
            <person name="Shenoy N."/>
            <person name="Sisk P."/>
            <person name="Stolte C."/>
            <person name="Sykes S."/>
            <person name="Walk T."/>
            <person name="White J."/>
            <person name="Yandava C."/>
            <person name="Haas B."/>
            <person name="Nusbaum C."/>
            <person name="Birren B."/>
        </authorList>
    </citation>
    <scope>NUCLEOTIDE SEQUENCE [LARGE SCALE GENOMIC DNA]</scope>
    <source>
        <strain evidence="12">R3-111a-1</strain>
    </source>
</reference>
<dbReference type="Pfam" id="PF07690">
    <property type="entry name" value="MFS_1"/>
    <property type="match status" value="1"/>
</dbReference>
<feature type="transmembrane region" description="Helical" evidence="8">
    <location>
        <begin position="292"/>
        <end position="309"/>
    </location>
</feature>
<dbReference type="Gene3D" id="1.20.1250.20">
    <property type="entry name" value="MFS general substrate transporter like domains"/>
    <property type="match status" value="1"/>
</dbReference>
<evidence type="ECO:0000256" key="4">
    <source>
        <dbReference type="ARBA" id="ARBA00022692"/>
    </source>
</evidence>
<feature type="transmembrane region" description="Helical" evidence="8">
    <location>
        <begin position="424"/>
        <end position="447"/>
    </location>
</feature>
<dbReference type="InterPro" id="IPR011701">
    <property type="entry name" value="MFS"/>
</dbReference>
<evidence type="ECO:0000256" key="5">
    <source>
        <dbReference type="ARBA" id="ARBA00022989"/>
    </source>
</evidence>
<name>J3NKP6_GAET3</name>
<dbReference type="PROSITE" id="PS50850">
    <property type="entry name" value="MFS"/>
    <property type="match status" value="1"/>
</dbReference>
<dbReference type="VEuPathDB" id="FungiDB:GGTG_01837"/>
<dbReference type="eggNOG" id="KOG0254">
    <property type="taxonomic scope" value="Eukaryota"/>
</dbReference>
<evidence type="ECO:0000256" key="3">
    <source>
        <dbReference type="ARBA" id="ARBA00022448"/>
    </source>
</evidence>
<evidence type="ECO:0000256" key="7">
    <source>
        <dbReference type="SAM" id="MobiDB-lite"/>
    </source>
</evidence>
<dbReference type="PANTHER" id="PTHR23501">
    <property type="entry name" value="MAJOR FACILITATOR SUPERFAMILY"/>
    <property type="match status" value="1"/>
</dbReference>
<keyword evidence="5 8" id="KW-1133">Transmembrane helix</keyword>
<dbReference type="GO" id="GO:0015174">
    <property type="term" value="F:basic amino acid transmembrane transporter activity"/>
    <property type="evidence" value="ECO:0007669"/>
    <property type="project" value="TreeGrafter"/>
</dbReference>
<dbReference type="Gene3D" id="1.20.1720.10">
    <property type="entry name" value="Multidrug resistance protein D"/>
    <property type="match status" value="1"/>
</dbReference>
<feature type="transmembrane region" description="Helical" evidence="8">
    <location>
        <begin position="135"/>
        <end position="153"/>
    </location>
</feature>
<evidence type="ECO:0000313" key="11">
    <source>
        <dbReference type="EnsemblFungi" id="EJT81863"/>
    </source>
</evidence>
<keyword evidence="12" id="KW-1185">Reference proteome</keyword>
<dbReference type="AlphaFoldDB" id="J3NKP6"/>
<feature type="region of interest" description="Disordered" evidence="7">
    <location>
        <begin position="1"/>
        <end position="44"/>
    </location>
</feature>
<dbReference type="PANTHER" id="PTHR23501:SF84">
    <property type="entry name" value="VACUOLAR MEMBRANE AMINO ACID UPTAKE TRANSPORTER FNX2"/>
    <property type="match status" value="1"/>
</dbReference>
<feature type="transmembrane region" description="Helical" evidence="8">
    <location>
        <begin position="360"/>
        <end position="384"/>
    </location>
</feature>
<dbReference type="FunFam" id="1.20.1720.10:FF:000013">
    <property type="entry name" value="Related to multidrug resistance proteins"/>
    <property type="match status" value="1"/>
</dbReference>
<keyword evidence="6 8" id="KW-0472">Membrane</keyword>
<dbReference type="GeneID" id="20342295"/>
<gene>
    <name evidence="11" type="primary">20342295</name>
    <name evidence="10" type="ORF">GGTG_01837</name>
</gene>
<dbReference type="FunCoup" id="J3NKP6">
    <property type="interactions" value="15"/>
</dbReference>
<dbReference type="EMBL" id="GL385395">
    <property type="protein sequence ID" value="EJT81863.1"/>
    <property type="molecule type" value="Genomic_DNA"/>
</dbReference>
<organism evidence="10">
    <name type="scientific">Gaeumannomyces tritici (strain R3-111a-1)</name>
    <name type="common">Wheat and barley take-all root rot fungus</name>
    <name type="synonym">Gaeumannomyces graminis var. tritici</name>
    <dbReference type="NCBI Taxonomy" id="644352"/>
    <lineage>
        <taxon>Eukaryota</taxon>
        <taxon>Fungi</taxon>
        <taxon>Dikarya</taxon>
        <taxon>Ascomycota</taxon>
        <taxon>Pezizomycotina</taxon>
        <taxon>Sordariomycetes</taxon>
        <taxon>Sordariomycetidae</taxon>
        <taxon>Magnaporthales</taxon>
        <taxon>Magnaporthaceae</taxon>
        <taxon>Gaeumannomyces</taxon>
    </lineage>
</organism>
<accession>J3NKP6</accession>
<dbReference type="EnsemblFungi" id="EJT81863">
    <property type="protein sequence ID" value="EJT81863"/>
    <property type="gene ID" value="GGTG_01837"/>
</dbReference>
<keyword evidence="4 8" id="KW-0812">Transmembrane</keyword>
<reference evidence="11" key="5">
    <citation type="submission" date="2018-04" db="UniProtKB">
        <authorList>
            <consortium name="EnsemblFungi"/>
        </authorList>
    </citation>
    <scope>IDENTIFICATION</scope>
    <source>
        <strain evidence="11">R3-111a-1</strain>
    </source>
</reference>
<feature type="domain" description="Major facilitator superfamily (MFS) profile" evidence="9">
    <location>
        <begin position="100"/>
        <end position="589"/>
    </location>
</feature>
<reference evidence="11" key="4">
    <citation type="journal article" date="2015" name="G3 (Bethesda)">
        <title>Genome sequences of three phytopathogenic species of the Magnaporthaceae family of fungi.</title>
        <authorList>
            <person name="Okagaki L.H."/>
            <person name="Nunes C.C."/>
            <person name="Sailsbery J."/>
            <person name="Clay B."/>
            <person name="Brown D."/>
            <person name="John T."/>
            <person name="Oh Y."/>
            <person name="Young N."/>
            <person name="Fitzgerald M."/>
            <person name="Haas B.J."/>
            <person name="Zeng Q."/>
            <person name="Young S."/>
            <person name="Adiconis X."/>
            <person name="Fan L."/>
            <person name="Levin J.Z."/>
            <person name="Mitchell T.K."/>
            <person name="Okubara P.A."/>
            <person name="Farman M.L."/>
            <person name="Kohn L.M."/>
            <person name="Birren B."/>
            <person name="Ma L.-J."/>
            <person name="Dean R.A."/>
        </authorList>
    </citation>
    <scope>NUCLEOTIDE SEQUENCE</scope>
    <source>
        <strain evidence="11">R3-111a-1</strain>
    </source>
</reference>
<dbReference type="GO" id="GO:0000329">
    <property type="term" value="C:fungal-type vacuole membrane"/>
    <property type="evidence" value="ECO:0007669"/>
    <property type="project" value="TreeGrafter"/>
</dbReference>
<evidence type="ECO:0000256" key="8">
    <source>
        <dbReference type="SAM" id="Phobius"/>
    </source>
</evidence>
<feature type="transmembrane region" description="Helical" evidence="8">
    <location>
        <begin position="223"/>
        <end position="245"/>
    </location>
</feature>
<dbReference type="RefSeq" id="XP_009217872.1">
    <property type="nucleotide sequence ID" value="XM_009219608.1"/>
</dbReference>
<proteinExistence type="inferred from homology"/>
<feature type="transmembrane region" description="Helical" evidence="8">
    <location>
        <begin position="190"/>
        <end position="211"/>
    </location>
</feature>
<keyword evidence="3" id="KW-0813">Transport</keyword>
<evidence type="ECO:0000256" key="2">
    <source>
        <dbReference type="ARBA" id="ARBA00008335"/>
    </source>
</evidence>
<dbReference type="SUPFAM" id="SSF103473">
    <property type="entry name" value="MFS general substrate transporter"/>
    <property type="match status" value="1"/>
</dbReference>
<feature type="transmembrane region" description="Helical" evidence="8">
    <location>
        <begin position="561"/>
        <end position="584"/>
    </location>
</feature>
<dbReference type="OrthoDB" id="3437016at2759"/>
<protein>
    <submittedName>
        <fullName evidence="10">Multidrug resistance protein fnx1</fullName>
    </submittedName>
</protein>
<feature type="transmembrane region" description="Helical" evidence="8">
    <location>
        <begin position="251"/>
        <end position="272"/>
    </location>
</feature>
<feature type="transmembrane region" description="Helical" evidence="8">
    <location>
        <begin position="459"/>
        <end position="482"/>
    </location>
</feature>
<dbReference type="GO" id="GO:0012505">
    <property type="term" value="C:endomembrane system"/>
    <property type="evidence" value="ECO:0007669"/>
    <property type="project" value="UniProtKB-SubCell"/>
</dbReference>
<feature type="transmembrane region" description="Helical" evidence="8">
    <location>
        <begin position="165"/>
        <end position="184"/>
    </location>
</feature>
<dbReference type="GO" id="GO:0046943">
    <property type="term" value="F:carboxylic acid transmembrane transporter activity"/>
    <property type="evidence" value="ECO:0007669"/>
    <property type="project" value="UniProtKB-ARBA"/>
</dbReference>
<comment type="similarity">
    <text evidence="2">Belongs to the major facilitator superfamily.</text>
</comment>